<proteinExistence type="predicted"/>
<comment type="caution">
    <text evidence="1">The sequence shown here is derived from an EMBL/GenBank/DDBJ whole genome shotgun (WGS) entry which is preliminary data.</text>
</comment>
<protein>
    <submittedName>
        <fullName evidence="1">Uncharacterized protein</fullName>
    </submittedName>
</protein>
<evidence type="ECO:0000313" key="1">
    <source>
        <dbReference type="EMBL" id="KAK4342755.1"/>
    </source>
</evidence>
<keyword evidence="2" id="KW-1185">Reference proteome</keyword>
<organism evidence="1 2">
    <name type="scientific">Anisodus tanguticus</name>
    <dbReference type="NCBI Taxonomy" id="243964"/>
    <lineage>
        <taxon>Eukaryota</taxon>
        <taxon>Viridiplantae</taxon>
        <taxon>Streptophyta</taxon>
        <taxon>Embryophyta</taxon>
        <taxon>Tracheophyta</taxon>
        <taxon>Spermatophyta</taxon>
        <taxon>Magnoliopsida</taxon>
        <taxon>eudicotyledons</taxon>
        <taxon>Gunneridae</taxon>
        <taxon>Pentapetalae</taxon>
        <taxon>asterids</taxon>
        <taxon>lamiids</taxon>
        <taxon>Solanales</taxon>
        <taxon>Solanaceae</taxon>
        <taxon>Solanoideae</taxon>
        <taxon>Hyoscyameae</taxon>
        <taxon>Anisodus</taxon>
    </lineage>
</organism>
<accession>A0AAE1QZW8</accession>
<reference evidence="1" key="1">
    <citation type="submission" date="2023-12" db="EMBL/GenBank/DDBJ databases">
        <title>Genome assembly of Anisodus tanguticus.</title>
        <authorList>
            <person name="Wang Y.-J."/>
        </authorList>
    </citation>
    <scope>NUCLEOTIDE SEQUENCE</scope>
    <source>
        <strain evidence="1">KB-2021</strain>
        <tissue evidence="1">Leaf</tissue>
    </source>
</reference>
<dbReference type="AlphaFoldDB" id="A0AAE1QZW8"/>
<evidence type="ECO:0000313" key="2">
    <source>
        <dbReference type="Proteomes" id="UP001291623"/>
    </source>
</evidence>
<dbReference type="Proteomes" id="UP001291623">
    <property type="component" value="Unassembled WGS sequence"/>
</dbReference>
<sequence>MPEWSAQQTYKVDSSLEHIEFCILGMKQHASVRRTYKKEMVVERSTLVHLRHSARAQKVGPSFEHDLPHLSNDRVLVAFSETVHSEAGSCRTWARLWLGNGRRHVSFSSKTLVSPANPQTTCYMHRILMSKLVELAYRFDDYHIQSQALSTSHRASKTLVSLQIPKRHAICIVSLCPNSVELAYRFDDYHIQSQALSTSHRASKTLVSLQIPKRHAICIVSLCPNSVELAYRFDDYHIQSQALSTSHRASKTLVSLQIPKRHAICIVSLCPNSVELAYRFDDYHIQSQALSTSHRASEEGMSPFLVYLACVPFLKTLVSLQIPKRHAICIVSLCPNSVELAYRFDDYHIQSQALSTSHRASKTLVSLQIPKRHAICIVSLCPNSVELAYRFDDYHIQSQALSTSHRASSSSVNKS</sequence>
<name>A0AAE1QZW8_9SOLA</name>
<gene>
    <name evidence="1" type="ORF">RND71_038571</name>
</gene>
<dbReference type="EMBL" id="JAVYJV010000021">
    <property type="protein sequence ID" value="KAK4342755.1"/>
    <property type="molecule type" value="Genomic_DNA"/>
</dbReference>